<keyword evidence="2" id="KW-1185">Reference proteome</keyword>
<evidence type="ECO:0000313" key="1">
    <source>
        <dbReference type="EMBL" id="KAJ9548211.1"/>
    </source>
</evidence>
<reference evidence="1" key="1">
    <citation type="submission" date="2023-03" db="EMBL/GenBank/DDBJ databases">
        <title>Chromosome-scale reference genome and RAD-based genetic map of yellow starthistle (Centaurea solstitialis) reveal putative structural variation and QTLs associated with invader traits.</title>
        <authorList>
            <person name="Reatini B."/>
            <person name="Cang F.A."/>
            <person name="Jiang Q."/>
            <person name="Mckibben M.T.W."/>
            <person name="Barker M.S."/>
            <person name="Rieseberg L.H."/>
            <person name="Dlugosch K.M."/>
        </authorList>
    </citation>
    <scope>NUCLEOTIDE SEQUENCE</scope>
    <source>
        <strain evidence="1">CAN-66</strain>
        <tissue evidence="1">Leaf</tissue>
    </source>
</reference>
<dbReference type="AlphaFoldDB" id="A0AA38WH51"/>
<dbReference type="EMBL" id="JARYMX010000005">
    <property type="protein sequence ID" value="KAJ9548211.1"/>
    <property type="molecule type" value="Genomic_DNA"/>
</dbReference>
<proteinExistence type="predicted"/>
<evidence type="ECO:0000313" key="2">
    <source>
        <dbReference type="Proteomes" id="UP001172457"/>
    </source>
</evidence>
<accession>A0AA38WH51</accession>
<gene>
    <name evidence="1" type="ORF">OSB04_020754</name>
</gene>
<comment type="caution">
    <text evidence="1">The sequence shown here is derived from an EMBL/GenBank/DDBJ whole genome shotgun (WGS) entry which is preliminary data.</text>
</comment>
<sequence length="62" mass="7033">MEELGEERKMKKKVAGVWGVLMWDAGGTPGELPKVVEYLKRGFDMKDLGKTKFCSWATDRTP</sequence>
<name>A0AA38WH51_9ASTR</name>
<dbReference type="Proteomes" id="UP001172457">
    <property type="component" value="Chromosome 5"/>
</dbReference>
<protein>
    <submittedName>
        <fullName evidence="1">Uncharacterized protein</fullName>
    </submittedName>
</protein>
<organism evidence="1 2">
    <name type="scientific">Centaurea solstitialis</name>
    <name type="common">yellow star-thistle</name>
    <dbReference type="NCBI Taxonomy" id="347529"/>
    <lineage>
        <taxon>Eukaryota</taxon>
        <taxon>Viridiplantae</taxon>
        <taxon>Streptophyta</taxon>
        <taxon>Embryophyta</taxon>
        <taxon>Tracheophyta</taxon>
        <taxon>Spermatophyta</taxon>
        <taxon>Magnoliopsida</taxon>
        <taxon>eudicotyledons</taxon>
        <taxon>Gunneridae</taxon>
        <taxon>Pentapetalae</taxon>
        <taxon>asterids</taxon>
        <taxon>campanulids</taxon>
        <taxon>Asterales</taxon>
        <taxon>Asteraceae</taxon>
        <taxon>Carduoideae</taxon>
        <taxon>Cardueae</taxon>
        <taxon>Centaureinae</taxon>
        <taxon>Centaurea</taxon>
    </lineage>
</organism>